<name>A0A9P6K1K4_9FUNG</name>
<protein>
    <recommendedName>
        <fullName evidence="2">Borealin N-terminal domain-containing protein</fullName>
    </recommendedName>
</protein>
<sequence length="249" mass="28361">MPPVKATSSANTTVAVTITNRTVASGQNGRQEPRDDHGDYDNDIPEDEHGNEDYMDDNNHRGDEMEVQQDNPLIHLTQNQREAAVENLEIETMDRIQKLRASIGVLTNSLKFRAEAEVNRLPAAIRTMTVEEFWFTYNGSAKEYLEQQAKSKSVANTAFLHALGMVDHKRKRETPGPTDDLWQQTKKNRDEQRQKQPQASGQNHSSSMSSSSTSHHHRPLHQSVRHNPYQSQHQQRRQSPFVGSRSGRQ</sequence>
<dbReference type="Pfam" id="PF10444">
    <property type="entry name" value="Nbl1_Borealin_N"/>
    <property type="match status" value="1"/>
</dbReference>
<dbReference type="InterPro" id="IPR018851">
    <property type="entry name" value="Borealin_N"/>
</dbReference>
<feature type="domain" description="Borealin N-terminal" evidence="2">
    <location>
        <begin position="80"/>
        <end position="133"/>
    </location>
</feature>
<keyword evidence="4" id="KW-1185">Reference proteome</keyword>
<comment type="caution">
    <text evidence="3">The sequence shown here is derived from an EMBL/GenBank/DDBJ whole genome shotgun (WGS) entry which is preliminary data.</text>
</comment>
<evidence type="ECO:0000256" key="1">
    <source>
        <dbReference type="SAM" id="MobiDB-lite"/>
    </source>
</evidence>
<accession>A0A9P6K1K4</accession>
<evidence type="ECO:0000259" key="2">
    <source>
        <dbReference type="Pfam" id="PF10444"/>
    </source>
</evidence>
<evidence type="ECO:0000313" key="4">
    <source>
        <dbReference type="Proteomes" id="UP000723463"/>
    </source>
</evidence>
<feature type="compositionally biased region" description="Low complexity" evidence="1">
    <location>
        <begin position="204"/>
        <end position="213"/>
    </location>
</feature>
<dbReference type="AlphaFoldDB" id="A0A9P6K1K4"/>
<feature type="compositionally biased region" description="Basic residues" evidence="1">
    <location>
        <begin position="214"/>
        <end position="224"/>
    </location>
</feature>
<dbReference type="EMBL" id="JAAAXW010000154">
    <property type="protein sequence ID" value="KAF9541843.1"/>
    <property type="molecule type" value="Genomic_DNA"/>
</dbReference>
<feature type="compositionally biased region" description="Low complexity" evidence="1">
    <location>
        <begin position="1"/>
        <end position="24"/>
    </location>
</feature>
<gene>
    <name evidence="3" type="ORF">EC957_002613</name>
</gene>
<feature type="region of interest" description="Disordered" evidence="1">
    <location>
        <begin position="1"/>
        <end position="63"/>
    </location>
</feature>
<evidence type="ECO:0000313" key="3">
    <source>
        <dbReference type="EMBL" id="KAF9541843.1"/>
    </source>
</evidence>
<feature type="compositionally biased region" description="Basic and acidic residues" evidence="1">
    <location>
        <begin position="47"/>
        <end position="63"/>
    </location>
</feature>
<feature type="region of interest" description="Disordered" evidence="1">
    <location>
        <begin position="166"/>
        <end position="249"/>
    </location>
</feature>
<dbReference type="Proteomes" id="UP000723463">
    <property type="component" value="Unassembled WGS sequence"/>
</dbReference>
<feature type="compositionally biased region" description="Basic and acidic residues" evidence="1">
    <location>
        <begin position="31"/>
        <end position="40"/>
    </location>
</feature>
<proteinExistence type="predicted"/>
<reference evidence="3" key="1">
    <citation type="journal article" date="2020" name="Fungal Divers.">
        <title>Resolving the Mortierellaceae phylogeny through synthesis of multi-gene phylogenetics and phylogenomics.</title>
        <authorList>
            <person name="Vandepol N."/>
            <person name="Liber J."/>
            <person name="Desiro A."/>
            <person name="Na H."/>
            <person name="Kennedy M."/>
            <person name="Barry K."/>
            <person name="Grigoriev I.V."/>
            <person name="Miller A.N."/>
            <person name="O'Donnell K."/>
            <person name="Stajich J.E."/>
            <person name="Bonito G."/>
        </authorList>
    </citation>
    <scope>NUCLEOTIDE SEQUENCE</scope>
    <source>
        <strain evidence="3">NRRL 2591</strain>
    </source>
</reference>
<organism evidence="3 4">
    <name type="scientific">Mortierella hygrophila</name>
    <dbReference type="NCBI Taxonomy" id="979708"/>
    <lineage>
        <taxon>Eukaryota</taxon>
        <taxon>Fungi</taxon>
        <taxon>Fungi incertae sedis</taxon>
        <taxon>Mucoromycota</taxon>
        <taxon>Mortierellomycotina</taxon>
        <taxon>Mortierellomycetes</taxon>
        <taxon>Mortierellales</taxon>
        <taxon>Mortierellaceae</taxon>
        <taxon>Mortierella</taxon>
    </lineage>
</organism>